<feature type="transmembrane region" description="Helical" evidence="1">
    <location>
        <begin position="366"/>
        <end position="393"/>
    </location>
</feature>
<dbReference type="PANTHER" id="PTHR37422">
    <property type="entry name" value="TEICHURONIC ACID BIOSYNTHESIS PROTEIN TUAE"/>
    <property type="match status" value="1"/>
</dbReference>
<feature type="transmembrane region" description="Helical" evidence="1">
    <location>
        <begin position="6"/>
        <end position="22"/>
    </location>
</feature>
<feature type="transmembrane region" description="Helical" evidence="1">
    <location>
        <begin position="240"/>
        <end position="270"/>
    </location>
</feature>
<gene>
    <name evidence="2" type="ORF">PRI8871_01263</name>
</gene>
<reference evidence="3" key="1">
    <citation type="submission" date="2018-03" db="EMBL/GenBank/DDBJ databases">
        <authorList>
            <person name="Rodrigo-Torres L."/>
            <person name="Arahal R. D."/>
            <person name="Lucena T."/>
        </authorList>
    </citation>
    <scope>NUCLEOTIDE SEQUENCE [LARGE SCALE GENOMIC DNA]</scope>
    <source>
        <strain evidence="3">CECT 8871</strain>
    </source>
</reference>
<feature type="transmembrane region" description="Helical" evidence="1">
    <location>
        <begin position="125"/>
        <end position="142"/>
    </location>
</feature>
<name>A0A2R8AU91_9RHOB</name>
<dbReference type="RefSeq" id="WP_108885341.1">
    <property type="nucleotide sequence ID" value="NZ_OMOJ01000002.1"/>
</dbReference>
<keyword evidence="1" id="KW-1133">Transmembrane helix</keyword>
<proteinExistence type="predicted"/>
<evidence type="ECO:0000313" key="3">
    <source>
        <dbReference type="Proteomes" id="UP000244904"/>
    </source>
</evidence>
<feature type="transmembrane region" description="Helical" evidence="1">
    <location>
        <begin position="154"/>
        <end position="172"/>
    </location>
</feature>
<dbReference type="AlphaFoldDB" id="A0A2R8AU91"/>
<feature type="transmembrane region" description="Helical" evidence="1">
    <location>
        <begin position="86"/>
        <end position="105"/>
    </location>
</feature>
<feature type="transmembrane region" description="Helical" evidence="1">
    <location>
        <begin position="206"/>
        <end position="228"/>
    </location>
</feature>
<keyword evidence="3" id="KW-1185">Reference proteome</keyword>
<dbReference type="InterPro" id="IPR051533">
    <property type="entry name" value="WaaL-like"/>
</dbReference>
<sequence length="465" mass="52116">MPNALANLVLLLWPVVTVYLFRKYEPGRALILSILVGYLFLPEPPTAYDFPLIPPLTKHTIPALAACITLLVRADPPFEWLPTSTLGRVLVLIFVFSPIVTTLTNDQVTVYGALFMIKGLGIKDGIAMVIQQMLLILPFLMARQHLRSAESHKDLLKTFMIMGLVYSLFMLVETRLSPQFNMWIYGFYQHDFGQSIRFGGYRPVVFLYHGLWVAFFCLTACIAAFGLWKMDRANSPNWYLLAGLYLFVVLFLAKSLGSLAFALLLVPLVLLLNGRLQMTAAAILAIIAISYPAMKGAGIVPETQIIAKAAEISEDRAGSVKFRFDNENTLLARSDQRPLFGWGNWGRNQVYDGLSGKLLTVTDGRWIITIGVFGWVGFIAEFGLLLMPIFLLWREYMRRHDIPLSPFVPPMTLLLAINVIDMIPNATLTPLTWLFAGSLLGYAEFLKAHRVAKGPAVQLKWQSVL</sequence>
<organism evidence="2 3">
    <name type="scientific">Pseudoprimorskyibacter insulae</name>
    <dbReference type="NCBI Taxonomy" id="1695997"/>
    <lineage>
        <taxon>Bacteria</taxon>
        <taxon>Pseudomonadati</taxon>
        <taxon>Pseudomonadota</taxon>
        <taxon>Alphaproteobacteria</taxon>
        <taxon>Rhodobacterales</taxon>
        <taxon>Paracoccaceae</taxon>
        <taxon>Pseudoprimorskyibacter</taxon>
    </lineage>
</organism>
<dbReference type="OrthoDB" id="7595044at2"/>
<feature type="transmembrane region" description="Helical" evidence="1">
    <location>
        <begin position="276"/>
        <end position="294"/>
    </location>
</feature>
<keyword evidence="1" id="KW-0812">Transmembrane</keyword>
<evidence type="ECO:0000313" key="2">
    <source>
        <dbReference type="EMBL" id="SPF79467.1"/>
    </source>
</evidence>
<dbReference type="Proteomes" id="UP000244904">
    <property type="component" value="Unassembled WGS sequence"/>
</dbReference>
<dbReference type="PANTHER" id="PTHR37422:SF13">
    <property type="entry name" value="LIPOPOLYSACCHARIDE BIOSYNTHESIS PROTEIN PA4999-RELATED"/>
    <property type="match status" value="1"/>
</dbReference>
<dbReference type="EMBL" id="OMOJ01000002">
    <property type="protein sequence ID" value="SPF79467.1"/>
    <property type="molecule type" value="Genomic_DNA"/>
</dbReference>
<protein>
    <submittedName>
        <fullName evidence="2">Uncharacterized protein</fullName>
    </submittedName>
</protein>
<accession>A0A2R8AU91</accession>
<evidence type="ECO:0000256" key="1">
    <source>
        <dbReference type="SAM" id="Phobius"/>
    </source>
</evidence>
<feature type="transmembrane region" description="Helical" evidence="1">
    <location>
        <begin position="413"/>
        <end position="443"/>
    </location>
</feature>
<keyword evidence="1" id="KW-0472">Membrane</keyword>